<organism evidence="4 5">
    <name type="scientific">Keguizhuia sedimenti</name>
    <dbReference type="NCBI Taxonomy" id="3064264"/>
    <lineage>
        <taxon>Bacteria</taxon>
        <taxon>Pseudomonadati</taxon>
        <taxon>Pseudomonadota</taxon>
        <taxon>Betaproteobacteria</taxon>
        <taxon>Burkholderiales</taxon>
        <taxon>Oxalobacteraceae</taxon>
        <taxon>Keguizhuia</taxon>
    </lineage>
</organism>
<feature type="domain" description="FAD dependent oxidoreductase" evidence="3">
    <location>
        <begin position="3"/>
        <end position="395"/>
    </location>
</feature>
<dbReference type="Gene3D" id="3.50.50.60">
    <property type="entry name" value="FAD/NAD(P)-binding domain"/>
    <property type="match status" value="2"/>
</dbReference>
<evidence type="ECO:0000259" key="3">
    <source>
        <dbReference type="Pfam" id="PF01266"/>
    </source>
</evidence>
<reference evidence="4 5" key="1">
    <citation type="submission" date="2023-08" db="EMBL/GenBank/DDBJ databases">
        <title>Oxalobacteraceae gen .nov., isolated from river sludge outside the plant.</title>
        <authorList>
            <person name="Zhao S.Y."/>
        </authorList>
    </citation>
    <scope>NUCLEOTIDE SEQUENCE [LARGE SCALE GENOMIC DNA]</scope>
    <source>
        <strain evidence="4 5">R-40</strain>
    </source>
</reference>
<keyword evidence="2 4" id="KW-0560">Oxidoreductase</keyword>
<dbReference type="InterPro" id="IPR006076">
    <property type="entry name" value="FAD-dep_OxRdtase"/>
</dbReference>
<dbReference type="PANTHER" id="PTHR13847:SF280">
    <property type="entry name" value="D-AMINO ACID DEHYDROGENASE"/>
    <property type="match status" value="1"/>
</dbReference>
<dbReference type="SUPFAM" id="SSF54373">
    <property type="entry name" value="FAD-linked reductases, C-terminal domain"/>
    <property type="match status" value="1"/>
</dbReference>
<dbReference type="SUPFAM" id="SSF51905">
    <property type="entry name" value="FAD/NAD(P)-binding domain"/>
    <property type="match status" value="1"/>
</dbReference>
<evidence type="ECO:0000313" key="4">
    <source>
        <dbReference type="EMBL" id="MDQ9170580.1"/>
    </source>
</evidence>
<dbReference type="EMBL" id="JAUYVH010000004">
    <property type="protein sequence ID" value="MDQ9170580.1"/>
    <property type="molecule type" value="Genomic_DNA"/>
</dbReference>
<dbReference type="InterPro" id="IPR036188">
    <property type="entry name" value="FAD/NAD-bd_sf"/>
</dbReference>
<dbReference type="NCBIfam" id="NF001933">
    <property type="entry name" value="PRK00711.1"/>
    <property type="match status" value="1"/>
</dbReference>
<accession>A0ABU1BNL3</accession>
<protein>
    <submittedName>
        <fullName evidence="4">D-amino acid dehydrogenase</fullName>
        <ecNumber evidence="4">1.4.99.-</ecNumber>
    </submittedName>
</protein>
<dbReference type="Gene3D" id="3.30.9.10">
    <property type="entry name" value="D-Amino Acid Oxidase, subunit A, domain 2"/>
    <property type="match status" value="1"/>
</dbReference>
<gene>
    <name evidence="4" type="ORF">Q8A64_09160</name>
</gene>
<evidence type="ECO:0000256" key="1">
    <source>
        <dbReference type="ARBA" id="ARBA00009410"/>
    </source>
</evidence>
<dbReference type="Pfam" id="PF01266">
    <property type="entry name" value="DAO"/>
    <property type="match status" value="1"/>
</dbReference>
<comment type="similarity">
    <text evidence="1">Belongs to the DadA oxidoreductase family.</text>
</comment>
<evidence type="ECO:0000313" key="5">
    <source>
        <dbReference type="Proteomes" id="UP001225596"/>
    </source>
</evidence>
<dbReference type="RefSeq" id="WP_338436513.1">
    <property type="nucleotide sequence ID" value="NZ_JAUYVH010000004.1"/>
</dbReference>
<dbReference type="GO" id="GO:0016491">
    <property type="term" value="F:oxidoreductase activity"/>
    <property type="evidence" value="ECO:0007669"/>
    <property type="project" value="UniProtKB-KW"/>
</dbReference>
<sequence>MQVAVIGGGVIGVCTAYFLAAAGHEVVVLERYGNVAQETSFGDSGIVSPGNTLPWAMPGMPKKLLSSLFKSESPVLLKNKLDPKLWRWVRQWLDECELDRFLLNGERMQRLALYSRQLLQQLREYHELQYEQTQGVMQLFRTQQDLRIAQPALDLLAESGIQHKLIEPDDARGIEPALASHTTLFAALHLPQDEAGNCPLFTRQLKNIAQAAGVEFHFNSTVEALKPDENGISFLIGDRIFHADAVVVAAGIDSLKLLEPLGIDLPVYPVKAYSGTATIRDFEQAPLAAVMDETYKVAITRLGSRIRVAGTAELGSPDMAMHETALRTLVKVGQDWFPGAANYNGSNFWCGIQPTLPDGPPLIGATPVRNLYINIGHGSCGWTMAAGSGKILSDLLSGAEPDIDLDGLSYWRYYRARGDLKAA</sequence>
<keyword evidence="5" id="KW-1185">Reference proteome</keyword>
<dbReference type="PANTHER" id="PTHR13847">
    <property type="entry name" value="SARCOSINE DEHYDROGENASE-RELATED"/>
    <property type="match status" value="1"/>
</dbReference>
<dbReference type="Proteomes" id="UP001225596">
    <property type="component" value="Unassembled WGS sequence"/>
</dbReference>
<dbReference type="EC" id="1.4.99.-" evidence="4"/>
<evidence type="ECO:0000256" key="2">
    <source>
        <dbReference type="ARBA" id="ARBA00023002"/>
    </source>
</evidence>
<proteinExistence type="inferred from homology"/>
<comment type="caution">
    <text evidence="4">The sequence shown here is derived from an EMBL/GenBank/DDBJ whole genome shotgun (WGS) entry which is preliminary data.</text>
</comment>
<name>A0ABU1BNL3_9BURK</name>